<evidence type="ECO:0000313" key="2">
    <source>
        <dbReference type="Proteomes" id="UP000013117"/>
    </source>
</evidence>
<dbReference type="HOGENOM" id="CLU_157730_0_0_6"/>
<protein>
    <submittedName>
        <fullName evidence="1">Uncharacterized protein</fullName>
    </submittedName>
</protein>
<dbReference type="Proteomes" id="UP000013117">
    <property type="component" value="Unassembled WGS sequence"/>
</dbReference>
<reference evidence="1 2" key="1">
    <citation type="submission" date="2013-02" db="EMBL/GenBank/DDBJ databases">
        <title>The Genome Sequence of Acinetobacter gerneri CIP 107464.</title>
        <authorList>
            <consortium name="The Broad Institute Genome Sequencing Platform"/>
            <consortium name="The Broad Institute Genome Sequencing Center for Infectious Disease"/>
            <person name="Cerqueira G."/>
            <person name="Feldgarden M."/>
            <person name="Courvalin P."/>
            <person name="Perichon B."/>
            <person name="Grillot-Courvalin C."/>
            <person name="Clermont D."/>
            <person name="Rocha E."/>
            <person name="Yoon E.-J."/>
            <person name="Nemec A."/>
            <person name="Walker B."/>
            <person name="Young S.K."/>
            <person name="Zeng Q."/>
            <person name="Gargeya S."/>
            <person name="Fitzgerald M."/>
            <person name="Haas B."/>
            <person name="Abouelleil A."/>
            <person name="Alvarado L."/>
            <person name="Arachchi H.M."/>
            <person name="Berlin A.M."/>
            <person name="Chapman S.B."/>
            <person name="Dewar J."/>
            <person name="Goldberg J."/>
            <person name="Griggs A."/>
            <person name="Gujja S."/>
            <person name="Hansen M."/>
            <person name="Howarth C."/>
            <person name="Imamovic A."/>
            <person name="Larimer J."/>
            <person name="McCowan C."/>
            <person name="Murphy C."/>
            <person name="Neiman D."/>
            <person name="Pearson M."/>
            <person name="Priest M."/>
            <person name="Roberts A."/>
            <person name="Saif S."/>
            <person name="Shea T."/>
            <person name="Sisk P."/>
            <person name="Sykes S."/>
            <person name="Wortman J."/>
            <person name="Nusbaum C."/>
            <person name="Birren B."/>
        </authorList>
    </citation>
    <scope>NUCLEOTIDE SEQUENCE [LARGE SCALE GENOMIC DNA]</scope>
    <source>
        <strain evidence="1 2">CIP 107464</strain>
    </source>
</reference>
<gene>
    <name evidence="1" type="ORF">F960_03255</name>
</gene>
<dbReference type="EMBL" id="APPN01000074">
    <property type="protein sequence ID" value="ENV32561.1"/>
    <property type="molecule type" value="Genomic_DNA"/>
</dbReference>
<organism evidence="1 2">
    <name type="scientific">Acinetobacter gerneri DSM 14967 = CIP 107464 = MTCC 9824</name>
    <dbReference type="NCBI Taxonomy" id="1120926"/>
    <lineage>
        <taxon>Bacteria</taxon>
        <taxon>Pseudomonadati</taxon>
        <taxon>Pseudomonadota</taxon>
        <taxon>Gammaproteobacteria</taxon>
        <taxon>Moraxellales</taxon>
        <taxon>Moraxellaceae</taxon>
        <taxon>Acinetobacter</taxon>
    </lineage>
</organism>
<dbReference type="GeneID" id="84211836"/>
<evidence type="ECO:0000313" key="1">
    <source>
        <dbReference type="EMBL" id="ENV32561.1"/>
    </source>
</evidence>
<proteinExistence type="predicted"/>
<dbReference type="AlphaFoldDB" id="N8Y7H5"/>
<accession>N8Y7H5</accession>
<name>N8Y7H5_9GAMM</name>
<dbReference type="STRING" id="202952.GCA_000747725_02063"/>
<comment type="caution">
    <text evidence="1">The sequence shown here is derived from an EMBL/GenBank/DDBJ whole genome shotgun (WGS) entry which is preliminary data.</text>
</comment>
<sequence>MHLLYDGSIVTGVRIRKNYEINYVKSPYRVSEADAVLYSVKENKVATIKIINSTADSEGGGLDYIRGDQITYDNKNKRYTYYAEILKSDHKISKFKVVLDSSFKCVSATLGCENVGISYGELVGVNK</sequence>
<keyword evidence="2" id="KW-1185">Reference proteome</keyword>
<dbReference type="RefSeq" id="WP_004866675.1">
    <property type="nucleotide sequence ID" value="NZ_ASYY01000121.1"/>
</dbReference>